<proteinExistence type="inferred from homology"/>
<keyword evidence="2" id="KW-0812">Transmembrane</keyword>
<protein>
    <recommendedName>
        <fullName evidence="3">Capsule synthesis protein CapA domain-containing protein</fullName>
    </recommendedName>
</protein>
<dbReference type="SMART" id="SM00854">
    <property type="entry name" value="PGA_cap"/>
    <property type="match status" value="1"/>
</dbReference>
<dbReference type="Proteomes" id="UP000587586">
    <property type="component" value="Unassembled WGS sequence"/>
</dbReference>
<accession>A0A6V8N218</accession>
<dbReference type="InterPro" id="IPR019079">
    <property type="entry name" value="Capsule_synth_CapA"/>
</dbReference>
<dbReference type="PANTHER" id="PTHR33393">
    <property type="entry name" value="POLYGLUTAMINE SYNTHESIS ACCESSORY PROTEIN RV0574C-RELATED"/>
    <property type="match status" value="1"/>
</dbReference>
<organism evidence="4 5">
    <name type="scientific">Geomonas limicola</name>
    <dbReference type="NCBI Taxonomy" id="2740186"/>
    <lineage>
        <taxon>Bacteria</taxon>
        <taxon>Pseudomonadati</taxon>
        <taxon>Thermodesulfobacteriota</taxon>
        <taxon>Desulfuromonadia</taxon>
        <taxon>Geobacterales</taxon>
        <taxon>Geobacteraceae</taxon>
        <taxon>Geomonas</taxon>
    </lineage>
</organism>
<dbReference type="PANTHER" id="PTHR33393:SF11">
    <property type="entry name" value="POLYGLUTAMINE SYNTHESIS ACCESSORY PROTEIN RV0574C-RELATED"/>
    <property type="match status" value="1"/>
</dbReference>
<feature type="transmembrane region" description="Helical" evidence="2">
    <location>
        <begin position="339"/>
        <end position="360"/>
    </location>
</feature>
<sequence length="370" mass="40913">MSSHIDDPITLVAVGDLSLGDSPKMIGRGVRHSTQQNGAALFNLSQAALKGDIVFGNLEGVLSDYGFESGSFSKAQLRGRPSLGAVLRQVGFNFLSVANNHMMQYGLTPFVQTCELLSQNGINIVGKRGEGGWQCAPVKVEIRSKTVGLLGYATSDNYGHIPAYALLVPDRVLDDVRRLSHLVDFIVISLHWGDEFVHSPSPLQRIFARELVDAGVNVVLGHHPHVVQEIEAYGNGTVCYSLGNFVSDMVWHRRAQEGLLVSLHLLKPIVGVVELYKVNIDELFQPQLKVISIPELTAYVADDVNFCKNVQSYQKLVSMRVTQNCRLGYGYIMLNFYKYNLLVLSKIVGSAALGLFNSFWGRTIRFLKFL</sequence>
<dbReference type="AlphaFoldDB" id="A0A6V8N218"/>
<dbReference type="InterPro" id="IPR052169">
    <property type="entry name" value="CW_Biosynth-Accessory"/>
</dbReference>
<comment type="caution">
    <text evidence="4">The sequence shown here is derived from an EMBL/GenBank/DDBJ whole genome shotgun (WGS) entry which is preliminary data.</text>
</comment>
<feature type="domain" description="Capsule synthesis protein CapA" evidence="3">
    <location>
        <begin position="10"/>
        <end position="249"/>
    </location>
</feature>
<keyword evidence="5" id="KW-1185">Reference proteome</keyword>
<evidence type="ECO:0000313" key="5">
    <source>
        <dbReference type="Proteomes" id="UP000587586"/>
    </source>
</evidence>
<evidence type="ECO:0000256" key="1">
    <source>
        <dbReference type="ARBA" id="ARBA00005662"/>
    </source>
</evidence>
<dbReference type="EMBL" id="BLXZ01000001">
    <property type="protein sequence ID" value="GFO66546.1"/>
    <property type="molecule type" value="Genomic_DNA"/>
</dbReference>
<dbReference type="CDD" id="cd07381">
    <property type="entry name" value="MPP_CapA"/>
    <property type="match status" value="1"/>
</dbReference>
<evidence type="ECO:0000313" key="4">
    <source>
        <dbReference type="EMBL" id="GFO66546.1"/>
    </source>
</evidence>
<dbReference type="InterPro" id="IPR029052">
    <property type="entry name" value="Metallo-depent_PP-like"/>
</dbReference>
<reference evidence="5" key="1">
    <citation type="submission" date="2020-06" db="EMBL/GenBank/DDBJ databases">
        <title>Draft genomic sequecing of Geomonas sp. Red745.</title>
        <authorList>
            <person name="Itoh H."/>
            <person name="Xu Z.X."/>
            <person name="Ushijima N."/>
            <person name="Masuda Y."/>
            <person name="Shiratori Y."/>
            <person name="Senoo K."/>
        </authorList>
    </citation>
    <scope>NUCLEOTIDE SEQUENCE [LARGE SCALE GENOMIC DNA]</scope>
    <source>
        <strain evidence="5">Red745</strain>
    </source>
</reference>
<gene>
    <name evidence="4" type="ORF">GMLC_01250</name>
</gene>
<evidence type="ECO:0000256" key="2">
    <source>
        <dbReference type="SAM" id="Phobius"/>
    </source>
</evidence>
<dbReference type="SUPFAM" id="SSF56300">
    <property type="entry name" value="Metallo-dependent phosphatases"/>
    <property type="match status" value="1"/>
</dbReference>
<name>A0A6V8N218_9BACT</name>
<keyword evidence="2" id="KW-1133">Transmembrane helix</keyword>
<keyword evidence="2" id="KW-0472">Membrane</keyword>
<dbReference type="Pfam" id="PF09587">
    <property type="entry name" value="PGA_cap"/>
    <property type="match status" value="1"/>
</dbReference>
<dbReference type="Gene3D" id="3.60.21.10">
    <property type="match status" value="1"/>
</dbReference>
<dbReference type="RefSeq" id="WP_183359080.1">
    <property type="nucleotide sequence ID" value="NZ_BLXZ01000001.1"/>
</dbReference>
<evidence type="ECO:0000259" key="3">
    <source>
        <dbReference type="SMART" id="SM00854"/>
    </source>
</evidence>
<comment type="similarity">
    <text evidence="1">Belongs to the CapA family.</text>
</comment>